<evidence type="ECO:0000313" key="1">
    <source>
        <dbReference type="EMBL" id="GBM34020.1"/>
    </source>
</evidence>
<proteinExistence type="predicted"/>
<sequence length="131" mass="15164">MERGFTQADAARRLKVWSEDSGISLNLKIRFQEDRQRFTFPAKDCFLALSARRRKTTTVPQLFSDYFVATGTRRSAFTVRRHLHNRGLCVRNPLVSCEQTSESKTEKCPFMLGRKTRYLEETAIGLCALLR</sequence>
<keyword evidence="2" id="KW-1185">Reference proteome</keyword>
<dbReference type="AlphaFoldDB" id="A0A4Y2EXR6"/>
<gene>
    <name evidence="1" type="ORF">AVEN_166451_1</name>
</gene>
<evidence type="ECO:0000313" key="2">
    <source>
        <dbReference type="Proteomes" id="UP000499080"/>
    </source>
</evidence>
<protein>
    <recommendedName>
        <fullName evidence="3">Transposase Tc1-like domain-containing protein</fullName>
    </recommendedName>
</protein>
<reference evidence="1 2" key="1">
    <citation type="journal article" date="2019" name="Sci. Rep.">
        <title>Orb-weaving spider Araneus ventricosus genome elucidates the spidroin gene catalogue.</title>
        <authorList>
            <person name="Kono N."/>
            <person name="Nakamura H."/>
            <person name="Ohtoshi R."/>
            <person name="Moran D.A.P."/>
            <person name="Shinohara A."/>
            <person name="Yoshida Y."/>
            <person name="Fujiwara M."/>
            <person name="Mori M."/>
            <person name="Tomita M."/>
            <person name="Arakawa K."/>
        </authorList>
    </citation>
    <scope>NUCLEOTIDE SEQUENCE [LARGE SCALE GENOMIC DNA]</scope>
</reference>
<dbReference type="EMBL" id="BGPR01000748">
    <property type="protein sequence ID" value="GBM34020.1"/>
    <property type="molecule type" value="Genomic_DNA"/>
</dbReference>
<dbReference type="Proteomes" id="UP000499080">
    <property type="component" value="Unassembled WGS sequence"/>
</dbReference>
<evidence type="ECO:0008006" key="3">
    <source>
        <dbReference type="Google" id="ProtNLM"/>
    </source>
</evidence>
<name>A0A4Y2EXR6_ARAVE</name>
<organism evidence="1 2">
    <name type="scientific">Araneus ventricosus</name>
    <name type="common">Orbweaver spider</name>
    <name type="synonym">Epeira ventricosa</name>
    <dbReference type="NCBI Taxonomy" id="182803"/>
    <lineage>
        <taxon>Eukaryota</taxon>
        <taxon>Metazoa</taxon>
        <taxon>Ecdysozoa</taxon>
        <taxon>Arthropoda</taxon>
        <taxon>Chelicerata</taxon>
        <taxon>Arachnida</taxon>
        <taxon>Araneae</taxon>
        <taxon>Araneomorphae</taxon>
        <taxon>Entelegynae</taxon>
        <taxon>Araneoidea</taxon>
        <taxon>Araneidae</taxon>
        <taxon>Araneus</taxon>
    </lineage>
</organism>
<comment type="caution">
    <text evidence="1">The sequence shown here is derived from an EMBL/GenBank/DDBJ whole genome shotgun (WGS) entry which is preliminary data.</text>
</comment>
<accession>A0A4Y2EXR6</accession>